<gene>
    <name evidence="2" type="ORF">F511_32617</name>
</gene>
<evidence type="ECO:0000313" key="2">
    <source>
        <dbReference type="EMBL" id="KZV50568.1"/>
    </source>
</evidence>
<accession>A0A2Z7CV04</accession>
<protein>
    <submittedName>
        <fullName evidence="2">Steroid nuclear receptor, ligand-binding domain containing protein</fullName>
    </submittedName>
</protein>
<name>A0A2Z7CV04_9LAMI</name>
<evidence type="ECO:0000256" key="1">
    <source>
        <dbReference type="SAM" id="MobiDB-lite"/>
    </source>
</evidence>
<keyword evidence="3" id="KW-1185">Reference proteome</keyword>
<evidence type="ECO:0000313" key="3">
    <source>
        <dbReference type="Proteomes" id="UP000250235"/>
    </source>
</evidence>
<keyword evidence="2" id="KW-0675">Receptor</keyword>
<dbReference type="AlphaFoldDB" id="A0A2Z7CV04"/>
<feature type="region of interest" description="Disordered" evidence="1">
    <location>
        <begin position="36"/>
        <end position="74"/>
    </location>
</feature>
<dbReference type="EMBL" id="KQ992375">
    <property type="protein sequence ID" value="KZV50568.1"/>
    <property type="molecule type" value="Genomic_DNA"/>
</dbReference>
<proteinExistence type="predicted"/>
<dbReference type="Proteomes" id="UP000250235">
    <property type="component" value="Unassembled WGS sequence"/>
</dbReference>
<feature type="compositionally biased region" description="Basic residues" evidence="1">
    <location>
        <begin position="102"/>
        <end position="112"/>
    </location>
</feature>
<reference evidence="2 3" key="1">
    <citation type="journal article" date="2015" name="Proc. Natl. Acad. Sci. U.S.A.">
        <title>The resurrection genome of Boea hygrometrica: A blueprint for survival of dehydration.</title>
        <authorList>
            <person name="Xiao L."/>
            <person name="Yang G."/>
            <person name="Zhang L."/>
            <person name="Yang X."/>
            <person name="Zhao S."/>
            <person name="Ji Z."/>
            <person name="Zhou Q."/>
            <person name="Hu M."/>
            <person name="Wang Y."/>
            <person name="Chen M."/>
            <person name="Xu Y."/>
            <person name="Jin H."/>
            <person name="Xiao X."/>
            <person name="Hu G."/>
            <person name="Bao F."/>
            <person name="Hu Y."/>
            <person name="Wan P."/>
            <person name="Li L."/>
            <person name="Deng X."/>
            <person name="Kuang T."/>
            <person name="Xiang C."/>
            <person name="Zhu J.K."/>
            <person name="Oliver M.J."/>
            <person name="He Y."/>
        </authorList>
    </citation>
    <scope>NUCLEOTIDE SEQUENCE [LARGE SCALE GENOMIC DNA]</scope>
    <source>
        <strain evidence="3">cv. XS01</strain>
    </source>
</reference>
<sequence length="309" mass="34221">MENGGMVKMFKALESSGLKGFLGCSSAIYEAVDVDEPAGDEPVVKKNAASKRRPAPAVGEPVSKKKRTTAGRAAPTEKGLAIVPVVQDVEPLSTIPVPTPKAPKRRAPKRQLKLPTGSDGEKEVDVGDTVEKSGRQLLSILAVCGSVKDIVAKEEHMLAWAETDSLETVVQRRMYIIAKYREMFLRKFLEAHRENFQSGQLTTAIDLQIIDLLSDAHLFALETLQTQMRVHGLKWERICSSSLFEGENRDRGAVIARSNTNNWSSCWIRTMILVDGSWIIQEGGDFWKPLPRTVLANGNFYLNDNTMIL</sequence>
<organism evidence="2 3">
    <name type="scientific">Dorcoceras hygrometricum</name>
    <dbReference type="NCBI Taxonomy" id="472368"/>
    <lineage>
        <taxon>Eukaryota</taxon>
        <taxon>Viridiplantae</taxon>
        <taxon>Streptophyta</taxon>
        <taxon>Embryophyta</taxon>
        <taxon>Tracheophyta</taxon>
        <taxon>Spermatophyta</taxon>
        <taxon>Magnoliopsida</taxon>
        <taxon>eudicotyledons</taxon>
        <taxon>Gunneridae</taxon>
        <taxon>Pentapetalae</taxon>
        <taxon>asterids</taxon>
        <taxon>lamiids</taxon>
        <taxon>Lamiales</taxon>
        <taxon>Gesneriaceae</taxon>
        <taxon>Didymocarpoideae</taxon>
        <taxon>Trichosporeae</taxon>
        <taxon>Loxocarpinae</taxon>
        <taxon>Dorcoceras</taxon>
    </lineage>
</organism>
<feature type="region of interest" description="Disordered" evidence="1">
    <location>
        <begin position="93"/>
        <end position="126"/>
    </location>
</feature>